<evidence type="ECO:0000256" key="2">
    <source>
        <dbReference type="ARBA" id="ARBA00022771"/>
    </source>
</evidence>
<protein>
    <recommendedName>
        <fullName evidence="7">RING-type domain-containing protein</fullName>
    </recommendedName>
</protein>
<dbReference type="InterPro" id="IPR013083">
    <property type="entry name" value="Znf_RING/FYVE/PHD"/>
</dbReference>
<feature type="region of interest" description="Disordered" evidence="5">
    <location>
        <begin position="921"/>
        <end position="945"/>
    </location>
</feature>
<feature type="transmembrane region" description="Helical" evidence="6">
    <location>
        <begin position="860"/>
        <end position="882"/>
    </location>
</feature>
<evidence type="ECO:0000256" key="6">
    <source>
        <dbReference type="SAM" id="Phobius"/>
    </source>
</evidence>
<feature type="region of interest" description="Disordered" evidence="5">
    <location>
        <begin position="251"/>
        <end position="280"/>
    </location>
</feature>
<dbReference type="Pfam" id="PF13639">
    <property type="entry name" value="zf-RING_2"/>
    <property type="match status" value="1"/>
</dbReference>
<dbReference type="InterPro" id="IPR001841">
    <property type="entry name" value="Znf_RING"/>
</dbReference>
<feature type="transmembrane region" description="Helical" evidence="6">
    <location>
        <begin position="718"/>
        <end position="738"/>
    </location>
</feature>
<dbReference type="GO" id="GO:0008270">
    <property type="term" value="F:zinc ion binding"/>
    <property type="evidence" value="ECO:0007669"/>
    <property type="project" value="UniProtKB-KW"/>
</dbReference>
<feature type="region of interest" description="Disordered" evidence="5">
    <location>
        <begin position="363"/>
        <end position="430"/>
    </location>
</feature>
<dbReference type="Gene3D" id="3.30.40.10">
    <property type="entry name" value="Zinc/RING finger domain, C3HC4 (zinc finger)"/>
    <property type="match status" value="1"/>
</dbReference>
<feature type="compositionally biased region" description="Basic and acidic residues" evidence="5">
    <location>
        <begin position="262"/>
        <end position="280"/>
    </location>
</feature>
<keyword evidence="6" id="KW-0472">Membrane</keyword>
<feature type="region of interest" description="Disordered" evidence="5">
    <location>
        <begin position="308"/>
        <end position="340"/>
    </location>
</feature>
<dbReference type="STRING" id="1095629.A0A0C9WRY4"/>
<feature type="compositionally biased region" description="Acidic residues" evidence="5">
    <location>
        <begin position="185"/>
        <end position="199"/>
    </location>
</feature>
<reference evidence="8 9" key="1">
    <citation type="submission" date="2014-04" db="EMBL/GenBank/DDBJ databases">
        <authorList>
            <consortium name="DOE Joint Genome Institute"/>
            <person name="Kuo A."/>
            <person name="Kohler A."/>
            <person name="Nagy L.G."/>
            <person name="Floudas D."/>
            <person name="Copeland A."/>
            <person name="Barry K.W."/>
            <person name="Cichocki N."/>
            <person name="Veneault-Fourrey C."/>
            <person name="LaButti K."/>
            <person name="Lindquist E.A."/>
            <person name="Lipzen A."/>
            <person name="Lundell T."/>
            <person name="Morin E."/>
            <person name="Murat C."/>
            <person name="Sun H."/>
            <person name="Tunlid A."/>
            <person name="Henrissat B."/>
            <person name="Grigoriev I.V."/>
            <person name="Hibbett D.S."/>
            <person name="Martin F."/>
            <person name="Nordberg H.P."/>
            <person name="Cantor M.N."/>
            <person name="Hua S.X."/>
        </authorList>
    </citation>
    <scope>NUCLEOTIDE SEQUENCE [LARGE SCALE GENOMIC DNA]</scope>
    <source>
        <strain evidence="8 9">LaAM-08-1</strain>
    </source>
</reference>
<feature type="domain" description="RING-type" evidence="7">
    <location>
        <begin position="1005"/>
        <end position="1098"/>
    </location>
</feature>
<dbReference type="Proteomes" id="UP000054477">
    <property type="component" value="Unassembled WGS sequence"/>
</dbReference>
<accession>A0A0C9WRY4</accession>
<feature type="compositionally biased region" description="Polar residues" evidence="5">
    <location>
        <begin position="9"/>
        <end position="30"/>
    </location>
</feature>
<dbReference type="CDD" id="cd16448">
    <property type="entry name" value="RING-H2"/>
    <property type="match status" value="1"/>
</dbReference>
<reference evidence="9" key="2">
    <citation type="submission" date="2015-01" db="EMBL/GenBank/DDBJ databases">
        <title>Evolutionary Origins and Diversification of the Mycorrhizal Mutualists.</title>
        <authorList>
            <consortium name="DOE Joint Genome Institute"/>
            <consortium name="Mycorrhizal Genomics Consortium"/>
            <person name="Kohler A."/>
            <person name="Kuo A."/>
            <person name="Nagy L.G."/>
            <person name="Floudas D."/>
            <person name="Copeland A."/>
            <person name="Barry K.W."/>
            <person name="Cichocki N."/>
            <person name="Veneault-Fourrey C."/>
            <person name="LaButti K."/>
            <person name="Lindquist E.A."/>
            <person name="Lipzen A."/>
            <person name="Lundell T."/>
            <person name="Morin E."/>
            <person name="Murat C."/>
            <person name="Riley R."/>
            <person name="Ohm R."/>
            <person name="Sun H."/>
            <person name="Tunlid A."/>
            <person name="Henrissat B."/>
            <person name="Grigoriev I.V."/>
            <person name="Hibbett D.S."/>
            <person name="Martin F."/>
        </authorList>
    </citation>
    <scope>NUCLEOTIDE SEQUENCE [LARGE SCALE GENOMIC DNA]</scope>
    <source>
        <strain evidence="9">LaAM-08-1</strain>
    </source>
</reference>
<evidence type="ECO:0000313" key="8">
    <source>
        <dbReference type="EMBL" id="KIK01435.1"/>
    </source>
</evidence>
<evidence type="ECO:0000256" key="1">
    <source>
        <dbReference type="ARBA" id="ARBA00022723"/>
    </source>
</evidence>
<evidence type="ECO:0000256" key="5">
    <source>
        <dbReference type="SAM" id="MobiDB-lite"/>
    </source>
</evidence>
<sequence>MTHMPADSPGSSTLPVLSGTNPGVIDPTQSSRLLRTPGSSLSFASFDPHVATPSDVSDLRKLSLNEELYRPKRIVVEMLPTGQSFWRFVPNAGREDGVLDEGIWPRTVEHYRQLVNCTQEQWDIYKLDPFYECFVSAPPSLSTITRTRLRPRDKGPSSGEKRCSSPVSAPISEQRKKAHISELESSSDEEQSVGDEEEDEVIEMIVDDGTHGRRWRGPDVNTLFESLRSEDPHYANEDYLRNTVNYAPKYQKRTRTVSPSSTKRELGAKRLEREKQKRERREQEILARRQLREQRFMSEILADVLEGEAETSATVDDECMDDLDSGLDPEEAERRTKIEESRRKLAQLEADRPLWEEEAKKRTIREKAEAEAQQARDAARKREEARRQEERRAQERQETEQRDNARQQDRQERARREHERQQRWSSGPWTPQRALEKYKAMSEYFDTTKFCDMEPLTVGSVPWPVLHPPSRFSVEDVQWASVEEFFAVLKGQMRPQDFKIFVEKSHRRFHPDRWSSRSLLKSVVDEAERDSLEVAHLQWAPSCDLHLVHRHCAQLQPLLYYVCGRSPSTRCLATQNQICWRFTSPNGPSAPRTSLIQDPSISATLPSGLVQSLDTAPTAASHTNSEHRGFPDPLVATSLDQQDRHQQRRSLYSRTLAYFGVGRGASHARKSLVSLIWNLSWGFSQVIVISTLLGLSGTVFKSPTQPGISEWKACDRPLGIWACLWIVRVALASVLAYWEFTRDRLSHAPRTEVEIGAVSPAQTTRNPQPANLHGGVATQQANNTSLSPGDAQEPVVLPHTQLYSRLTLLSSLMTLTWFLTAHILEYTSVHTCRHSSPHLWWLTFGILCIMYLMVLEVLLLGFIVLIVAPILFVFWNIFLICIGRHPLQNPHMIKPEIGKLPKSVVDRIPLVMYIPPPPNSAPERPNIPGPSHSYPPKNPAESRPPKHRFKFFRKIPLLAEKKGEAKASGNSMEKAENEEDPDSWEGHWERSDYPFVVLEGNRAACAICLMDFEEPKRKNFLSGIGAELDGTSAETPAKLVSSIREIPVNEEEREEQLKLADAGDGAQPLRLLACGHVFHKTCLDPWLTDVSGRCPVCQRAVEMLPSKRSRRGRRRNP</sequence>
<dbReference type="SMART" id="SM00184">
    <property type="entry name" value="RING"/>
    <property type="match status" value="1"/>
</dbReference>
<keyword evidence="2 4" id="KW-0863">Zinc-finger</keyword>
<dbReference type="EMBL" id="KN838607">
    <property type="protein sequence ID" value="KIK01435.1"/>
    <property type="molecule type" value="Genomic_DNA"/>
</dbReference>
<evidence type="ECO:0000313" key="9">
    <source>
        <dbReference type="Proteomes" id="UP000054477"/>
    </source>
</evidence>
<dbReference type="HOGENOM" id="CLU_280899_0_0_1"/>
<feature type="compositionally biased region" description="Basic and acidic residues" evidence="5">
    <location>
        <begin position="173"/>
        <end position="182"/>
    </location>
</feature>
<feature type="transmembrane region" description="Helical" evidence="6">
    <location>
        <begin position="806"/>
        <end position="826"/>
    </location>
</feature>
<keyword evidence="9" id="KW-1185">Reference proteome</keyword>
<evidence type="ECO:0000256" key="3">
    <source>
        <dbReference type="ARBA" id="ARBA00022833"/>
    </source>
</evidence>
<keyword evidence="6" id="KW-1133">Transmembrane helix</keyword>
<feature type="compositionally biased region" description="Basic and acidic residues" evidence="5">
    <location>
        <begin position="150"/>
        <end position="163"/>
    </location>
</feature>
<feature type="compositionally biased region" description="Acidic residues" evidence="5">
    <location>
        <begin position="308"/>
        <end position="331"/>
    </location>
</feature>
<dbReference type="InterPro" id="IPR053238">
    <property type="entry name" value="RING-H2_zinc_finger"/>
</dbReference>
<dbReference type="PANTHER" id="PTHR14155">
    <property type="entry name" value="RING FINGER DOMAIN-CONTAINING"/>
    <property type="match status" value="1"/>
</dbReference>
<feature type="region of interest" description="Disordered" evidence="5">
    <location>
        <begin position="963"/>
        <end position="986"/>
    </location>
</feature>
<evidence type="ECO:0000259" key="7">
    <source>
        <dbReference type="PROSITE" id="PS50089"/>
    </source>
</evidence>
<proteinExistence type="predicted"/>
<name>A0A0C9WRY4_9AGAR</name>
<keyword evidence="3" id="KW-0862">Zinc</keyword>
<feature type="region of interest" description="Disordered" evidence="5">
    <location>
        <begin position="145"/>
        <end position="199"/>
    </location>
</feature>
<dbReference type="PROSITE" id="PS50089">
    <property type="entry name" value="ZF_RING_2"/>
    <property type="match status" value="1"/>
</dbReference>
<feature type="region of interest" description="Disordered" evidence="5">
    <location>
        <begin position="1"/>
        <end position="30"/>
    </location>
</feature>
<keyword evidence="1" id="KW-0479">Metal-binding</keyword>
<dbReference type="OrthoDB" id="8062037at2759"/>
<gene>
    <name evidence="8" type="ORF">K443DRAFT_98754</name>
</gene>
<feature type="compositionally biased region" description="Basic and acidic residues" evidence="5">
    <location>
        <begin position="377"/>
        <end position="422"/>
    </location>
</feature>
<dbReference type="SUPFAM" id="SSF57850">
    <property type="entry name" value="RING/U-box"/>
    <property type="match status" value="1"/>
</dbReference>
<dbReference type="PANTHER" id="PTHR14155:SF627">
    <property type="entry name" value="OS06G0192800 PROTEIN"/>
    <property type="match status" value="1"/>
</dbReference>
<feature type="transmembrane region" description="Helical" evidence="6">
    <location>
        <begin position="838"/>
        <end position="854"/>
    </location>
</feature>
<dbReference type="AlphaFoldDB" id="A0A0C9WRY4"/>
<evidence type="ECO:0000256" key="4">
    <source>
        <dbReference type="PROSITE-ProRule" id="PRU00175"/>
    </source>
</evidence>
<keyword evidence="6" id="KW-0812">Transmembrane</keyword>
<organism evidence="8 9">
    <name type="scientific">Laccaria amethystina LaAM-08-1</name>
    <dbReference type="NCBI Taxonomy" id="1095629"/>
    <lineage>
        <taxon>Eukaryota</taxon>
        <taxon>Fungi</taxon>
        <taxon>Dikarya</taxon>
        <taxon>Basidiomycota</taxon>
        <taxon>Agaricomycotina</taxon>
        <taxon>Agaricomycetes</taxon>
        <taxon>Agaricomycetidae</taxon>
        <taxon>Agaricales</taxon>
        <taxon>Agaricineae</taxon>
        <taxon>Hydnangiaceae</taxon>
        <taxon>Laccaria</taxon>
    </lineage>
</organism>